<evidence type="ECO:0000313" key="5">
    <source>
        <dbReference type="EMBL" id="PRZ42528.1"/>
    </source>
</evidence>
<gene>
    <name evidence="5" type="ORF">CLV47_105150</name>
</gene>
<dbReference type="InterPro" id="IPR028082">
    <property type="entry name" value="Peripla_BP_I"/>
</dbReference>
<organism evidence="5 6">
    <name type="scientific">Antricoccus suffuscus</name>
    <dbReference type="NCBI Taxonomy" id="1629062"/>
    <lineage>
        <taxon>Bacteria</taxon>
        <taxon>Bacillati</taxon>
        <taxon>Actinomycetota</taxon>
        <taxon>Actinomycetes</taxon>
        <taxon>Geodermatophilales</taxon>
        <taxon>Antricoccaceae</taxon>
        <taxon>Antricoccus</taxon>
    </lineage>
</organism>
<dbReference type="Proteomes" id="UP000237752">
    <property type="component" value="Unassembled WGS sequence"/>
</dbReference>
<name>A0A2T1A2G9_9ACTN</name>
<evidence type="ECO:0000256" key="3">
    <source>
        <dbReference type="SAM" id="SignalP"/>
    </source>
</evidence>
<feature type="domain" description="Leucine-binding protein" evidence="4">
    <location>
        <begin position="34"/>
        <end position="356"/>
    </location>
</feature>
<dbReference type="AlphaFoldDB" id="A0A2T1A2G9"/>
<dbReference type="EMBL" id="PVUE01000005">
    <property type="protein sequence ID" value="PRZ42528.1"/>
    <property type="molecule type" value="Genomic_DNA"/>
</dbReference>
<dbReference type="InterPro" id="IPR028081">
    <property type="entry name" value="Leu-bd"/>
</dbReference>
<dbReference type="PROSITE" id="PS51257">
    <property type="entry name" value="PROKAR_LIPOPROTEIN"/>
    <property type="match status" value="1"/>
</dbReference>
<dbReference type="SUPFAM" id="SSF53822">
    <property type="entry name" value="Periplasmic binding protein-like I"/>
    <property type="match status" value="1"/>
</dbReference>
<comment type="similarity">
    <text evidence="1">Belongs to the leucine-binding protein family.</text>
</comment>
<reference evidence="5 6" key="1">
    <citation type="submission" date="2018-03" db="EMBL/GenBank/DDBJ databases">
        <title>Genomic Encyclopedia of Archaeal and Bacterial Type Strains, Phase II (KMG-II): from individual species to whole genera.</title>
        <authorList>
            <person name="Goeker M."/>
        </authorList>
    </citation>
    <scope>NUCLEOTIDE SEQUENCE [LARGE SCALE GENOMIC DNA]</scope>
    <source>
        <strain evidence="5 6">DSM 100065</strain>
    </source>
</reference>
<feature type="signal peptide" evidence="3">
    <location>
        <begin position="1"/>
        <end position="23"/>
    </location>
</feature>
<dbReference type="RefSeq" id="WP_146135327.1">
    <property type="nucleotide sequence ID" value="NZ_PVUE01000005.1"/>
</dbReference>
<keyword evidence="2 3" id="KW-0732">Signal</keyword>
<accession>A0A2T1A2G9</accession>
<evidence type="ECO:0000256" key="1">
    <source>
        <dbReference type="ARBA" id="ARBA00010062"/>
    </source>
</evidence>
<proteinExistence type="inferred from homology"/>
<evidence type="ECO:0000313" key="6">
    <source>
        <dbReference type="Proteomes" id="UP000237752"/>
    </source>
</evidence>
<feature type="chain" id="PRO_5039211799" evidence="3">
    <location>
        <begin position="24"/>
        <end position="392"/>
    </location>
</feature>
<dbReference type="Gene3D" id="3.40.50.2300">
    <property type="match status" value="2"/>
</dbReference>
<dbReference type="Pfam" id="PF13458">
    <property type="entry name" value="Peripla_BP_6"/>
    <property type="match status" value="1"/>
</dbReference>
<keyword evidence="6" id="KW-1185">Reference proteome</keyword>
<dbReference type="InterPro" id="IPR051010">
    <property type="entry name" value="BCAA_transport"/>
</dbReference>
<comment type="caution">
    <text evidence="5">The sequence shown here is derived from an EMBL/GenBank/DDBJ whole genome shotgun (WGS) entry which is preliminary data.</text>
</comment>
<evidence type="ECO:0000256" key="2">
    <source>
        <dbReference type="ARBA" id="ARBA00022729"/>
    </source>
</evidence>
<dbReference type="PANTHER" id="PTHR30483">
    <property type="entry name" value="LEUCINE-SPECIFIC-BINDING PROTEIN"/>
    <property type="match status" value="1"/>
</dbReference>
<evidence type="ECO:0000259" key="4">
    <source>
        <dbReference type="Pfam" id="PF13458"/>
    </source>
</evidence>
<dbReference type="PANTHER" id="PTHR30483:SF6">
    <property type="entry name" value="PERIPLASMIC BINDING PROTEIN OF ABC TRANSPORTER FOR NATURAL AMINO ACIDS"/>
    <property type="match status" value="1"/>
</dbReference>
<dbReference type="OrthoDB" id="7251828at2"/>
<sequence>MHKTKRGIAIAALLLAGSALMTACGSNSDSDSKEITIGAILPLTGPAADLGQHSKNGLDLYQDVVNKDGGITVDGNKKKVKIIYCDTQYQAAKAISCGRKLASQDHVTGMVTVTTTETLPLYSFNTKKGSEFVIVSSAATDKIVTSKNPYAARYWFNTKTYMPGEGKLLAKANKDNDLGIKKIAVLTSDDEFGTAWTDNFSKGTEVAGFPKAATATFQQGTTDLYPQLTPLISSGADLLAMPVTCDQAAQAVKQAKELGYDGRFMFMLACDADDLKSKVANPADIDGALFESGPWNSPESPDKTFREQYKAKFPDMPFDPSASTTYSQAAWIVEAIKEAGTTDVKKVRAAMPKALKKSANTVGLTDMQKNGETTGVVHLRLVKPDGSYQEIE</sequence>
<protein>
    <submittedName>
        <fullName evidence="5">Amino acid/amide ABC transporter substrate-binding protein (HAAT family)</fullName>
    </submittedName>
</protein>